<dbReference type="PANTHER" id="PTHR25952:SF234">
    <property type="entry name" value="ENDONUCLEASE_EXONUCLEASE_PHOSPHATASE DOMAIN-CONTAINING PROTEIN"/>
    <property type="match status" value="1"/>
</dbReference>
<gene>
    <name evidence="2" type="ORF">CHLRE_12g546633v5</name>
</gene>
<keyword evidence="3" id="KW-1185">Reference proteome</keyword>
<dbReference type="InParanoid" id="A0A2K3D5F2"/>
<feature type="compositionally biased region" description="Low complexity" evidence="1">
    <location>
        <begin position="602"/>
        <end position="636"/>
    </location>
</feature>
<proteinExistence type="predicted"/>
<sequence>MPGARPAVMPCLAADSTPAGGGNAASPFFSPGLQLHLALSTHSLAHGVQDLTTQPQGPSLPTYPVLLVGATTGLPEGEQLSSAGVREVTSAALSVLDTMCRQGNQPQLLQGHSLHSTGHPSCTLAGLAFSRRATSASKAAFTAELMRKSPLAVPLQRGQAVLTVHVPVDTRPIIPGTYTVTVKMVGGPVWGAFRGRTDLVLQAGGYPTTSDPSNLTCAYVVSEQCAKSVGPKGEPQAPAGQGITNHIFACVRGPVWDPQLSHLHCAKFEMPGEEPMQVEVRGAPQAAGTATTAVAGSPAPAAAGVADLGGNTLGVARPAAAMATAADIVDHVGDVQMQEAAGLGDAAAAAGGASGPPAVASPSLLALMAGGSTRAAAAPLRAERQQQPSSQQRVAAGGLSGGQPSAGVGGPPAARRRTADAGPAGVQQQPSGAPVPQLPFDQRAAASEAEYGAVSLTRDTCVAIGSDLVTHQNRCADVQGFEWAQLGHDTLGGRLLAYLRDQGATVPDWAVCRVPAGRTAVLAQLHDEFTGWWRLYSAQPADTPLPSDVTEQLDDTAQQVQTAYMDYVLLDARTLRSSKRGPADPGGASGPSRRQRQHRSRSTSSLMSLGSAPLRPGGASSGAASMSTSSGGAPPSQGGGRRGKRHISNSNRNRHGAAVAGGGS</sequence>
<dbReference type="EMBL" id="CM008973">
    <property type="protein sequence ID" value="PNW75760.1"/>
    <property type="molecule type" value="Genomic_DNA"/>
</dbReference>
<feature type="region of interest" description="Disordered" evidence="1">
    <location>
        <begin position="376"/>
        <end position="438"/>
    </location>
</feature>
<feature type="compositionally biased region" description="Low complexity" evidence="1">
    <location>
        <begin position="583"/>
        <end position="592"/>
    </location>
</feature>
<evidence type="ECO:0000256" key="1">
    <source>
        <dbReference type="SAM" id="MobiDB-lite"/>
    </source>
</evidence>
<name>A0A2K3D5F2_CHLRE</name>
<reference evidence="2 3" key="1">
    <citation type="journal article" date="2007" name="Science">
        <title>The Chlamydomonas genome reveals the evolution of key animal and plant functions.</title>
        <authorList>
            <person name="Merchant S.S."/>
            <person name="Prochnik S.E."/>
            <person name="Vallon O."/>
            <person name="Harris E.H."/>
            <person name="Karpowicz S.J."/>
            <person name="Witman G.B."/>
            <person name="Terry A."/>
            <person name="Salamov A."/>
            <person name="Fritz-Laylin L.K."/>
            <person name="Marechal-Drouard L."/>
            <person name="Marshall W.F."/>
            <person name="Qu L.H."/>
            <person name="Nelson D.R."/>
            <person name="Sanderfoot A.A."/>
            <person name="Spalding M.H."/>
            <person name="Kapitonov V.V."/>
            <person name="Ren Q."/>
            <person name="Ferris P."/>
            <person name="Lindquist E."/>
            <person name="Shapiro H."/>
            <person name="Lucas S.M."/>
            <person name="Grimwood J."/>
            <person name="Schmutz J."/>
            <person name="Cardol P."/>
            <person name="Cerutti H."/>
            <person name="Chanfreau G."/>
            <person name="Chen C.L."/>
            <person name="Cognat V."/>
            <person name="Croft M.T."/>
            <person name="Dent R."/>
            <person name="Dutcher S."/>
            <person name="Fernandez E."/>
            <person name="Fukuzawa H."/>
            <person name="Gonzalez-Ballester D."/>
            <person name="Gonzalez-Halphen D."/>
            <person name="Hallmann A."/>
            <person name="Hanikenne M."/>
            <person name="Hippler M."/>
            <person name="Inwood W."/>
            <person name="Jabbari K."/>
            <person name="Kalanon M."/>
            <person name="Kuras R."/>
            <person name="Lefebvre P.A."/>
            <person name="Lemaire S.D."/>
            <person name="Lobanov A.V."/>
            <person name="Lohr M."/>
            <person name="Manuell A."/>
            <person name="Meier I."/>
            <person name="Mets L."/>
            <person name="Mittag M."/>
            <person name="Mittelmeier T."/>
            <person name="Moroney J.V."/>
            <person name="Moseley J."/>
            <person name="Napoli C."/>
            <person name="Nedelcu A.M."/>
            <person name="Niyogi K."/>
            <person name="Novoselov S.V."/>
            <person name="Paulsen I.T."/>
            <person name="Pazour G."/>
            <person name="Purton S."/>
            <person name="Ral J.P."/>
            <person name="Riano-Pachon D.M."/>
            <person name="Riekhof W."/>
            <person name="Rymarquis L."/>
            <person name="Schroda M."/>
            <person name="Stern D."/>
            <person name="Umen J."/>
            <person name="Willows R."/>
            <person name="Wilson N."/>
            <person name="Zimmer S.L."/>
            <person name="Allmer J."/>
            <person name="Balk J."/>
            <person name="Bisova K."/>
            <person name="Chen C.J."/>
            <person name="Elias M."/>
            <person name="Gendler K."/>
            <person name="Hauser C."/>
            <person name="Lamb M.R."/>
            <person name="Ledford H."/>
            <person name="Long J.C."/>
            <person name="Minagawa J."/>
            <person name="Page M.D."/>
            <person name="Pan J."/>
            <person name="Pootakham W."/>
            <person name="Roje S."/>
            <person name="Rose A."/>
            <person name="Stahlberg E."/>
            <person name="Terauchi A.M."/>
            <person name="Yang P."/>
            <person name="Ball S."/>
            <person name="Bowler C."/>
            <person name="Dieckmann C.L."/>
            <person name="Gladyshev V.N."/>
            <person name="Green P."/>
            <person name="Jorgensen R."/>
            <person name="Mayfield S."/>
            <person name="Mueller-Roeber B."/>
            <person name="Rajamani S."/>
            <person name="Sayre R.T."/>
            <person name="Brokstein P."/>
            <person name="Dubchak I."/>
            <person name="Goodstein D."/>
            <person name="Hornick L."/>
            <person name="Huang Y.W."/>
            <person name="Jhaveri J."/>
            <person name="Luo Y."/>
            <person name="Martinez D."/>
            <person name="Ngau W.C."/>
            <person name="Otillar B."/>
            <person name="Poliakov A."/>
            <person name="Porter A."/>
            <person name="Szajkowski L."/>
            <person name="Werner G."/>
            <person name="Zhou K."/>
            <person name="Grigoriev I.V."/>
            <person name="Rokhsar D.S."/>
            <person name="Grossman A.R."/>
        </authorList>
    </citation>
    <scope>NUCLEOTIDE SEQUENCE [LARGE SCALE GENOMIC DNA]</scope>
    <source>
        <strain evidence="3">CC-503</strain>
    </source>
</reference>
<dbReference type="AlphaFoldDB" id="A0A2K3D5F2"/>
<dbReference type="KEGG" id="cre:CHLRE_12g546633v5"/>
<evidence type="ECO:0000313" key="2">
    <source>
        <dbReference type="EMBL" id="PNW75760.1"/>
    </source>
</evidence>
<dbReference type="PANTHER" id="PTHR25952">
    <property type="entry name" value="ENDO/EXONUCLEASE/PHOSPHATASE DOMAIN-CONTAINING PROTEIN"/>
    <property type="match status" value="1"/>
</dbReference>
<protein>
    <submittedName>
        <fullName evidence="2">Uncharacterized protein</fullName>
    </submittedName>
</protein>
<organism evidence="2 3">
    <name type="scientific">Chlamydomonas reinhardtii</name>
    <name type="common">Chlamydomonas smithii</name>
    <dbReference type="NCBI Taxonomy" id="3055"/>
    <lineage>
        <taxon>Eukaryota</taxon>
        <taxon>Viridiplantae</taxon>
        <taxon>Chlorophyta</taxon>
        <taxon>core chlorophytes</taxon>
        <taxon>Chlorophyceae</taxon>
        <taxon>CS clade</taxon>
        <taxon>Chlamydomonadales</taxon>
        <taxon>Chlamydomonadaceae</taxon>
        <taxon>Chlamydomonas</taxon>
    </lineage>
</organism>
<evidence type="ECO:0000313" key="3">
    <source>
        <dbReference type="Proteomes" id="UP000006906"/>
    </source>
</evidence>
<feature type="region of interest" description="Disordered" evidence="1">
    <location>
        <begin position="575"/>
        <end position="664"/>
    </location>
</feature>
<dbReference type="Proteomes" id="UP000006906">
    <property type="component" value="Chromosome 12"/>
</dbReference>
<feature type="compositionally biased region" description="Basic residues" evidence="1">
    <location>
        <begin position="641"/>
        <end position="655"/>
    </location>
</feature>
<accession>A0A2K3D5F2</accession>
<dbReference type="RefSeq" id="XP_042918819.1">
    <property type="nucleotide sequence ID" value="XM_043068884.1"/>
</dbReference>
<dbReference type="Gramene" id="PNW75760">
    <property type="protein sequence ID" value="PNW75760"/>
    <property type="gene ID" value="CHLRE_12g546633v5"/>
</dbReference>
<dbReference type="GeneID" id="66055767"/>
<dbReference type="ExpressionAtlas" id="A0A2K3D5F2">
    <property type="expression patterns" value="differential"/>
</dbReference>
<dbReference type="InterPro" id="IPR053179">
    <property type="entry name" value="LINE-1_ORF2_RT/EN"/>
</dbReference>